<feature type="region of interest" description="Disordered" evidence="1">
    <location>
        <begin position="89"/>
        <end position="108"/>
    </location>
</feature>
<dbReference type="Proteomes" id="UP000054564">
    <property type="component" value="Unassembled WGS sequence"/>
</dbReference>
<dbReference type="OrthoDB" id="2508363at2759"/>
<feature type="region of interest" description="Disordered" evidence="1">
    <location>
        <begin position="1"/>
        <end position="26"/>
    </location>
</feature>
<evidence type="ECO:0000313" key="2">
    <source>
        <dbReference type="EMBL" id="KNE98855.1"/>
    </source>
</evidence>
<dbReference type="EMBL" id="AJIL01000052">
    <property type="protein sequence ID" value="KNE98855.1"/>
    <property type="molecule type" value="Genomic_DNA"/>
</dbReference>
<protein>
    <submittedName>
        <fullName evidence="2">Uncharacterized protein</fullName>
    </submittedName>
</protein>
<sequence>MKKQGKAAPQSVAITPEPLSDEEEAPDEELIKTLVKKHIKIYKTYLATSLKNDMKILLDQAQQSQKILHKLIGNSEVESYVKGWNPWDKKKKLFPAPPKNKNKSKKRP</sequence>
<reference evidence="3" key="1">
    <citation type="submission" date="2014-03" db="EMBL/GenBank/DDBJ databases">
        <title>The Genome Sequence of Puccinia striiformis f. sp. tritici PST-78.</title>
        <authorList>
            <consortium name="The Broad Institute Genome Sequencing Platform"/>
            <person name="Cuomo C."/>
            <person name="Hulbert S."/>
            <person name="Chen X."/>
            <person name="Walker B."/>
            <person name="Young S.K."/>
            <person name="Zeng Q."/>
            <person name="Gargeya S."/>
            <person name="Fitzgerald M."/>
            <person name="Haas B."/>
            <person name="Abouelleil A."/>
            <person name="Alvarado L."/>
            <person name="Arachchi H.M."/>
            <person name="Berlin A.M."/>
            <person name="Chapman S.B."/>
            <person name="Goldberg J."/>
            <person name="Griggs A."/>
            <person name="Gujja S."/>
            <person name="Hansen M."/>
            <person name="Howarth C."/>
            <person name="Imamovic A."/>
            <person name="Larimer J."/>
            <person name="McCowan C."/>
            <person name="Montmayeur A."/>
            <person name="Murphy C."/>
            <person name="Neiman D."/>
            <person name="Pearson M."/>
            <person name="Priest M."/>
            <person name="Roberts A."/>
            <person name="Saif S."/>
            <person name="Shea T."/>
            <person name="Sisk P."/>
            <person name="Sykes S."/>
            <person name="Wortman J."/>
            <person name="Nusbaum C."/>
            <person name="Birren B."/>
        </authorList>
    </citation>
    <scope>NUCLEOTIDE SEQUENCE [LARGE SCALE GENOMIC DNA]</scope>
    <source>
        <strain evidence="3">race PST-78</strain>
    </source>
</reference>
<comment type="caution">
    <text evidence="2">The sequence shown here is derived from an EMBL/GenBank/DDBJ whole genome shotgun (WGS) entry which is preliminary data.</text>
</comment>
<organism evidence="2 3">
    <name type="scientific">Puccinia striiformis f. sp. tritici PST-78</name>
    <dbReference type="NCBI Taxonomy" id="1165861"/>
    <lineage>
        <taxon>Eukaryota</taxon>
        <taxon>Fungi</taxon>
        <taxon>Dikarya</taxon>
        <taxon>Basidiomycota</taxon>
        <taxon>Pucciniomycotina</taxon>
        <taxon>Pucciniomycetes</taxon>
        <taxon>Pucciniales</taxon>
        <taxon>Pucciniaceae</taxon>
        <taxon>Puccinia</taxon>
    </lineage>
</organism>
<proteinExistence type="predicted"/>
<keyword evidence="3" id="KW-1185">Reference proteome</keyword>
<dbReference type="AlphaFoldDB" id="A0A0L0VHU1"/>
<evidence type="ECO:0000313" key="3">
    <source>
        <dbReference type="Proteomes" id="UP000054564"/>
    </source>
</evidence>
<accession>A0A0L0VHU1</accession>
<evidence type="ECO:0000256" key="1">
    <source>
        <dbReference type="SAM" id="MobiDB-lite"/>
    </source>
</evidence>
<gene>
    <name evidence="2" type="ORF">PSTG_07876</name>
</gene>
<name>A0A0L0VHU1_9BASI</name>